<gene>
    <name evidence="5" type="ORF">FYJ63_00810</name>
</gene>
<keyword evidence="2" id="KW-0238">DNA-binding</keyword>
<comment type="caution">
    <text evidence="5">The sequence shown here is derived from an EMBL/GenBank/DDBJ whole genome shotgun (WGS) entry which is preliminary data.</text>
</comment>
<evidence type="ECO:0000259" key="4">
    <source>
        <dbReference type="PROSITE" id="PS50987"/>
    </source>
</evidence>
<evidence type="ECO:0000313" key="6">
    <source>
        <dbReference type="Proteomes" id="UP000442535"/>
    </source>
</evidence>
<dbReference type="SUPFAM" id="SSF46785">
    <property type="entry name" value="Winged helix' DNA-binding domain"/>
    <property type="match status" value="1"/>
</dbReference>
<protein>
    <submittedName>
        <fullName evidence="5">Winged helix-turn-helix transcriptional regulator</fullName>
    </submittedName>
</protein>
<dbReference type="PANTHER" id="PTHR43132">
    <property type="entry name" value="ARSENICAL RESISTANCE OPERON REPRESSOR ARSR-RELATED"/>
    <property type="match status" value="1"/>
</dbReference>
<dbReference type="Gene3D" id="1.10.10.10">
    <property type="entry name" value="Winged helix-like DNA-binding domain superfamily/Winged helix DNA-binding domain"/>
    <property type="match status" value="1"/>
</dbReference>
<dbReference type="EMBL" id="VUMY01000001">
    <property type="protein sequence ID" value="MST48813.1"/>
    <property type="molecule type" value="Genomic_DNA"/>
</dbReference>
<keyword evidence="3" id="KW-0804">Transcription</keyword>
<dbReference type="Pfam" id="PF01022">
    <property type="entry name" value="HTH_5"/>
    <property type="match status" value="1"/>
</dbReference>
<dbReference type="PANTHER" id="PTHR43132:SF6">
    <property type="entry name" value="HTH-TYPE TRANSCRIPTIONAL REPRESSOR CZRA"/>
    <property type="match status" value="1"/>
</dbReference>
<dbReference type="CDD" id="cd00090">
    <property type="entry name" value="HTH_ARSR"/>
    <property type="match status" value="1"/>
</dbReference>
<dbReference type="PRINTS" id="PR00778">
    <property type="entry name" value="HTHARSR"/>
</dbReference>
<dbReference type="InterPro" id="IPR051011">
    <property type="entry name" value="Metal_resp_trans_reg"/>
</dbReference>
<dbReference type="InterPro" id="IPR011991">
    <property type="entry name" value="ArsR-like_HTH"/>
</dbReference>
<evidence type="ECO:0000256" key="2">
    <source>
        <dbReference type="ARBA" id="ARBA00023125"/>
    </source>
</evidence>
<keyword evidence="6" id="KW-1185">Reference proteome</keyword>
<dbReference type="InterPro" id="IPR036388">
    <property type="entry name" value="WH-like_DNA-bd_sf"/>
</dbReference>
<reference evidence="5 6" key="1">
    <citation type="submission" date="2019-08" db="EMBL/GenBank/DDBJ databases">
        <title>In-depth cultivation of the pig gut microbiome towards novel bacterial diversity and tailored functional studies.</title>
        <authorList>
            <person name="Wylensek D."/>
            <person name="Hitch T.C.A."/>
            <person name="Clavel T."/>
        </authorList>
    </citation>
    <scope>NUCLEOTIDE SEQUENCE [LARGE SCALE GENOMIC DNA]</scope>
    <source>
        <strain evidence="5 6">RF-GAM-744-WT-7</strain>
    </source>
</reference>
<sequence length="106" mass="11809">MPITAEDPAVVDAVVELFKALSNPTRVAIINRLAQSPSDVNSLVEFLGDTSQPLVSHHLKILREAHLVDMTRDGKSNQYSLVDTHVASIFFDALNHMKEHNHDCKH</sequence>
<keyword evidence="1" id="KW-0805">Transcription regulation</keyword>
<dbReference type="InterPro" id="IPR036390">
    <property type="entry name" value="WH_DNA-bd_sf"/>
</dbReference>
<evidence type="ECO:0000256" key="1">
    <source>
        <dbReference type="ARBA" id="ARBA00023015"/>
    </source>
</evidence>
<accession>A0A7K0K035</accession>
<dbReference type="InterPro" id="IPR001845">
    <property type="entry name" value="HTH_ArsR_DNA-bd_dom"/>
</dbReference>
<dbReference type="SMART" id="SM00418">
    <property type="entry name" value="HTH_ARSR"/>
    <property type="match status" value="1"/>
</dbReference>
<proteinExistence type="predicted"/>
<dbReference type="GO" id="GO:0003700">
    <property type="term" value="F:DNA-binding transcription factor activity"/>
    <property type="evidence" value="ECO:0007669"/>
    <property type="project" value="InterPro"/>
</dbReference>
<dbReference type="GO" id="GO:0003677">
    <property type="term" value="F:DNA binding"/>
    <property type="evidence" value="ECO:0007669"/>
    <property type="project" value="UniProtKB-KW"/>
</dbReference>
<dbReference type="Proteomes" id="UP000442535">
    <property type="component" value="Unassembled WGS sequence"/>
</dbReference>
<dbReference type="AlphaFoldDB" id="A0A7K0K035"/>
<dbReference type="NCBIfam" id="NF033788">
    <property type="entry name" value="HTH_metalloreg"/>
    <property type="match status" value="1"/>
</dbReference>
<evidence type="ECO:0000256" key="3">
    <source>
        <dbReference type="ARBA" id="ARBA00023163"/>
    </source>
</evidence>
<name>A0A7K0K035_9ACTO</name>
<dbReference type="PROSITE" id="PS50987">
    <property type="entry name" value="HTH_ARSR_2"/>
    <property type="match status" value="1"/>
</dbReference>
<organism evidence="5 6">
    <name type="scientific">Mobiluncus porci</name>
    <dbReference type="NCBI Taxonomy" id="2652278"/>
    <lineage>
        <taxon>Bacteria</taxon>
        <taxon>Bacillati</taxon>
        <taxon>Actinomycetota</taxon>
        <taxon>Actinomycetes</taxon>
        <taxon>Actinomycetales</taxon>
        <taxon>Actinomycetaceae</taxon>
        <taxon>Mobiluncus</taxon>
    </lineage>
</organism>
<evidence type="ECO:0000313" key="5">
    <source>
        <dbReference type="EMBL" id="MST48813.1"/>
    </source>
</evidence>
<feature type="domain" description="HTH arsR-type" evidence="4">
    <location>
        <begin position="6"/>
        <end position="101"/>
    </location>
</feature>